<name>X0YA49_9ZZZZ</name>
<organism evidence="1">
    <name type="scientific">marine sediment metagenome</name>
    <dbReference type="NCBI Taxonomy" id="412755"/>
    <lineage>
        <taxon>unclassified sequences</taxon>
        <taxon>metagenomes</taxon>
        <taxon>ecological metagenomes</taxon>
    </lineage>
</organism>
<dbReference type="EMBL" id="BARS01053952">
    <property type="protein sequence ID" value="GAG44167.1"/>
    <property type="molecule type" value="Genomic_DNA"/>
</dbReference>
<sequence length="53" mass="5682">MVRTRTVSHAAAQLGLDAAFQIEADRFDLPVAQIDLNDPPVAVIGHVHLPTGH</sequence>
<accession>X0YA49</accession>
<evidence type="ECO:0000313" key="1">
    <source>
        <dbReference type="EMBL" id="GAG44167.1"/>
    </source>
</evidence>
<protein>
    <submittedName>
        <fullName evidence="1">Uncharacterized protein</fullName>
    </submittedName>
</protein>
<gene>
    <name evidence="1" type="ORF">S01H1_79962</name>
</gene>
<proteinExistence type="predicted"/>
<comment type="caution">
    <text evidence="1">The sequence shown here is derived from an EMBL/GenBank/DDBJ whole genome shotgun (WGS) entry which is preliminary data.</text>
</comment>
<feature type="non-terminal residue" evidence="1">
    <location>
        <position position="53"/>
    </location>
</feature>
<dbReference type="AlphaFoldDB" id="X0YA49"/>
<reference evidence="1" key="1">
    <citation type="journal article" date="2014" name="Front. Microbiol.">
        <title>High frequency of phylogenetically diverse reductive dehalogenase-homologous genes in deep subseafloor sedimentary metagenomes.</title>
        <authorList>
            <person name="Kawai M."/>
            <person name="Futagami T."/>
            <person name="Toyoda A."/>
            <person name="Takaki Y."/>
            <person name="Nishi S."/>
            <person name="Hori S."/>
            <person name="Arai W."/>
            <person name="Tsubouchi T."/>
            <person name="Morono Y."/>
            <person name="Uchiyama I."/>
            <person name="Ito T."/>
            <person name="Fujiyama A."/>
            <person name="Inagaki F."/>
            <person name="Takami H."/>
        </authorList>
    </citation>
    <scope>NUCLEOTIDE SEQUENCE</scope>
    <source>
        <strain evidence="1">Expedition CK06-06</strain>
    </source>
</reference>